<dbReference type="Pfam" id="PF13763">
    <property type="entry name" value="DUF4167"/>
    <property type="match status" value="1"/>
</dbReference>
<reference evidence="3 4" key="2">
    <citation type="journal article" date="2011" name="J. Bacteriol.">
        <title>Complete genome sequence of strain HTCC2503T of Parvularcula bermudensis, the type species of the order "Parvularculales" in the class Alphaproteobacteria.</title>
        <authorList>
            <person name="Oh H.M."/>
            <person name="Kang I."/>
            <person name="Vergin K.L."/>
            <person name="Kang D."/>
            <person name="Rhee K.H."/>
            <person name="Giovannoni S.J."/>
            <person name="Cho J.C."/>
        </authorList>
    </citation>
    <scope>NUCLEOTIDE SEQUENCE [LARGE SCALE GENOMIC DNA]</scope>
    <source>
        <strain evidence="4">ATCC BAA-594 / HTCC2503 / KCTC 12087</strain>
    </source>
</reference>
<dbReference type="Proteomes" id="UP000001302">
    <property type="component" value="Chromosome"/>
</dbReference>
<feature type="compositionally biased region" description="Acidic residues" evidence="1">
    <location>
        <begin position="189"/>
        <end position="199"/>
    </location>
</feature>
<dbReference type="AlphaFoldDB" id="E0THU9"/>
<dbReference type="STRING" id="314260.PB2503_10974"/>
<feature type="region of interest" description="Disordered" evidence="1">
    <location>
        <begin position="1"/>
        <end position="33"/>
    </location>
</feature>
<evidence type="ECO:0000259" key="2">
    <source>
        <dbReference type="Pfam" id="PF13763"/>
    </source>
</evidence>
<dbReference type="eggNOG" id="COG5373">
    <property type="taxonomic scope" value="Bacteria"/>
</dbReference>
<proteinExistence type="predicted"/>
<keyword evidence="4" id="KW-1185">Reference proteome</keyword>
<feature type="compositionally biased region" description="Basic and acidic residues" evidence="1">
    <location>
        <begin position="117"/>
        <end position="136"/>
    </location>
</feature>
<dbReference type="HOGENOM" id="CLU_069113_1_2_5"/>
<dbReference type="EMBL" id="CP002156">
    <property type="protein sequence ID" value="ADM10242.1"/>
    <property type="molecule type" value="Genomic_DNA"/>
</dbReference>
<accession>E0THU9</accession>
<dbReference type="KEGG" id="pbr:PB2503_10974"/>
<feature type="compositionally biased region" description="Low complexity" evidence="1">
    <location>
        <begin position="146"/>
        <end position="156"/>
    </location>
</feature>
<sequence length="199" mass="22309">MAQNSKRGRNSNRRRQGGNNPNRSFDSTGPEVKIRGTATQIYDKYQALARDAASSGDRIRAESLLQHAEHYFRMMKAMQTASEKAEENRQASQGDRNDPQGHDSQGHDDSQTEDEAPTEKKSRRKESDETSNKDDRDQEGETAAESDSGTDTTTNGDQEDPAPRRRRPRRRRQSDEANGDETPPKADETQDNDESVSVA</sequence>
<evidence type="ECO:0000313" key="3">
    <source>
        <dbReference type="EMBL" id="ADM10242.1"/>
    </source>
</evidence>
<evidence type="ECO:0000313" key="4">
    <source>
        <dbReference type="Proteomes" id="UP000001302"/>
    </source>
</evidence>
<feature type="domain" description="DUF4167" evidence="2">
    <location>
        <begin position="7"/>
        <end position="80"/>
    </location>
</feature>
<feature type="compositionally biased region" description="Basic and acidic residues" evidence="1">
    <location>
        <begin position="83"/>
        <end position="110"/>
    </location>
</feature>
<gene>
    <name evidence="3" type="ordered locus">PB2503_10974</name>
</gene>
<dbReference type="OrthoDB" id="9816310at2"/>
<feature type="compositionally biased region" description="Basic residues" evidence="1">
    <location>
        <begin position="1"/>
        <end position="16"/>
    </location>
</feature>
<reference evidence="4" key="1">
    <citation type="submission" date="2010-08" db="EMBL/GenBank/DDBJ databases">
        <title>Genome sequence of Parvularcula bermudensis HTCC2503.</title>
        <authorList>
            <person name="Kang D.-M."/>
            <person name="Oh H.-M."/>
            <person name="Cho J.-C."/>
        </authorList>
    </citation>
    <scope>NUCLEOTIDE SEQUENCE [LARGE SCALE GENOMIC DNA]</scope>
    <source>
        <strain evidence="4">ATCC BAA-594 / HTCC2503 / KCTC 12087</strain>
    </source>
</reference>
<protein>
    <recommendedName>
        <fullName evidence="2">DUF4167 domain-containing protein</fullName>
    </recommendedName>
</protein>
<dbReference type="InterPro" id="IPR025430">
    <property type="entry name" value="DUF4167"/>
</dbReference>
<name>E0THU9_PARBH</name>
<evidence type="ECO:0000256" key="1">
    <source>
        <dbReference type="SAM" id="MobiDB-lite"/>
    </source>
</evidence>
<organism evidence="3 4">
    <name type="scientific">Parvularcula bermudensis (strain ATCC BAA-594 / HTCC2503 / KCTC 12087)</name>
    <dbReference type="NCBI Taxonomy" id="314260"/>
    <lineage>
        <taxon>Bacteria</taxon>
        <taxon>Pseudomonadati</taxon>
        <taxon>Pseudomonadota</taxon>
        <taxon>Alphaproteobacteria</taxon>
        <taxon>Parvularculales</taxon>
        <taxon>Parvularculaceae</taxon>
        <taxon>Parvularcula</taxon>
    </lineage>
</organism>
<feature type="region of interest" description="Disordered" evidence="1">
    <location>
        <begin position="75"/>
        <end position="199"/>
    </location>
</feature>